<dbReference type="EMBL" id="PCSQ01000097">
    <property type="protein sequence ID" value="PIP52048.1"/>
    <property type="molecule type" value="Genomic_DNA"/>
</dbReference>
<comment type="caution">
    <text evidence="2">The sequence shown here is derived from an EMBL/GenBank/DDBJ whole genome shotgun (WGS) entry which is preliminary data.</text>
</comment>
<reference evidence="2 3" key="1">
    <citation type="submission" date="2017-09" db="EMBL/GenBank/DDBJ databases">
        <title>Depth-based differentiation of microbial function through sediment-hosted aquifers and enrichment of novel symbionts in the deep terrestrial subsurface.</title>
        <authorList>
            <person name="Probst A.J."/>
            <person name="Ladd B."/>
            <person name="Jarett J.K."/>
            <person name="Geller-Mcgrath D.E."/>
            <person name="Sieber C.M."/>
            <person name="Emerson J.B."/>
            <person name="Anantharaman K."/>
            <person name="Thomas B.C."/>
            <person name="Malmstrom R."/>
            <person name="Stieglmeier M."/>
            <person name="Klingl A."/>
            <person name="Woyke T."/>
            <person name="Ryan C.M."/>
            <person name="Banfield J.F."/>
        </authorList>
    </citation>
    <scope>NUCLEOTIDE SEQUENCE [LARGE SCALE GENOMIC DNA]</scope>
    <source>
        <strain evidence="2">CG23_combo_of_CG06-09_8_20_14_all_47_9</strain>
    </source>
</reference>
<dbReference type="Pfam" id="PF14528">
    <property type="entry name" value="LAGLIDADG_3"/>
    <property type="match status" value="1"/>
</dbReference>
<feature type="domain" description="Homing endonuclease LAGLIDADG" evidence="1">
    <location>
        <begin position="212"/>
        <end position="301"/>
    </location>
</feature>
<dbReference type="GO" id="GO:0004519">
    <property type="term" value="F:endonuclease activity"/>
    <property type="evidence" value="ECO:0007669"/>
    <property type="project" value="InterPro"/>
</dbReference>
<evidence type="ECO:0000313" key="3">
    <source>
        <dbReference type="Proteomes" id="UP000231081"/>
    </source>
</evidence>
<accession>A0A2H0B528</accession>
<dbReference type="AlphaFoldDB" id="A0A2H0B528"/>
<organism evidence="2 3">
    <name type="scientific">Candidatus Beckwithbacteria bacterium CG23_combo_of_CG06-09_8_20_14_all_47_9</name>
    <dbReference type="NCBI Taxonomy" id="1974498"/>
    <lineage>
        <taxon>Bacteria</taxon>
        <taxon>Candidatus Beckwithiibacteriota</taxon>
    </lineage>
</organism>
<proteinExistence type="predicted"/>
<gene>
    <name evidence="2" type="ORF">COX09_03880</name>
</gene>
<dbReference type="Proteomes" id="UP000231081">
    <property type="component" value="Unassembled WGS sequence"/>
</dbReference>
<evidence type="ECO:0000259" key="1">
    <source>
        <dbReference type="Pfam" id="PF14528"/>
    </source>
</evidence>
<evidence type="ECO:0000313" key="2">
    <source>
        <dbReference type="EMBL" id="PIP52048.1"/>
    </source>
</evidence>
<sequence>MPAIPFLISKKDLKDLYFHKKWSMFQVADFYGCSHGTIVDRFKRFSLKSRGHLGLRRPIKISKEKLTSLYNHPLSAIQIAKKFGFSKSGIEKKIKQLKIKTRGNLHRKYSRYKKLPFTGSLKEKAYLIGFRLGDLNVYHTNQVIVVRGSTTKPNQAKLITGLFKNYGGVTTTLAKRGTIEQCVYLDRSFDFLLPKQDSIEAWIKNCPLCFLSFFAGYFDAEGCVTIHRNSRLNFAGFEIQTYDKNILYQSWEQLKKLNIYAPKPAVSQPAGYIGKNGVVNNQNSWRLSIFAKESVWKLLNHFGCLLRHEDKRKKLIKVKNNLLKRNILHRGIKVIKLNKIELPQHNHQ</sequence>
<dbReference type="InterPro" id="IPR004860">
    <property type="entry name" value="LAGLIDADG_dom"/>
</dbReference>
<dbReference type="SUPFAM" id="SSF55608">
    <property type="entry name" value="Homing endonucleases"/>
    <property type="match status" value="1"/>
</dbReference>
<name>A0A2H0B528_9BACT</name>
<dbReference type="Gene3D" id="3.10.28.10">
    <property type="entry name" value="Homing endonucleases"/>
    <property type="match status" value="1"/>
</dbReference>
<dbReference type="InterPro" id="IPR027434">
    <property type="entry name" value="Homing_endonucl"/>
</dbReference>
<protein>
    <recommendedName>
        <fullName evidence="1">Homing endonuclease LAGLIDADG domain-containing protein</fullName>
    </recommendedName>
</protein>